<dbReference type="Proteomes" id="UP001044222">
    <property type="component" value="Chromosome 6"/>
</dbReference>
<reference evidence="2" key="1">
    <citation type="submission" date="2021-01" db="EMBL/GenBank/DDBJ databases">
        <title>A chromosome-scale assembly of European eel, Anguilla anguilla.</title>
        <authorList>
            <person name="Henkel C."/>
            <person name="Jong-Raadsen S.A."/>
            <person name="Dufour S."/>
            <person name="Weltzien F.-A."/>
            <person name="Palstra A.P."/>
            <person name="Pelster B."/>
            <person name="Spaink H.P."/>
            <person name="Van Den Thillart G.E."/>
            <person name="Jansen H."/>
            <person name="Zahm M."/>
            <person name="Klopp C."/>
            <person name="Cedric C."/>
            <person name="Louis A."/>
            <person name="Berthelot C."/>
            <person name="Parey E."/>
            <person name="Roest Crollius H."/>
            <person name="Montfort J."/>
            <person name="Robinson-Rechavi M."/>
            <person name="Bucao C."/>
            <person name="Bouchez O."/>
            <person name="Gislard M."/>
            <person name="Lluch J."/>
            <person name="Milhes M."/>
            <person name="Lampietro C."/>
            <person name="Lopez Roques C."/>
            <person name="Donnadieu C."/>
            <person name="Braasch I."/>
            <person name="Desvignes T."/>
            <person name="Postlethwait J."/>
            <person name="Bobe J."/>
            <person name="Guiguen Y."/>
            <person name="Dirks R."/>
        </authorList>
    </citation>
    <scope>NUCLEOTIDE SEQUENCE</scope>
    <source>
        <strain evidence="2">Tag_6206</strain>
        <tissue evidence="2">Liver</tissue>
    </source>
</reference>
<evidence type="ECO:0000313" key="2">
    <source>
        <dbReference type="EMBL" id="KAG5847726.1"/>
    </source>
</evidence>
<dbReference type="PANTHER" id="PTHR16265">
    <property type="entry name" value="PTB-CONTAINING, CUBILIN AND LRP1-INTERACTING PROTEIN"/>
    <property type="match status" value="1"/>
</dbReference>
<dbReference type="InterPro" id="IPR039112">
    <property type="entry name" value="PID1"/>
</dbReference>
<protein>
    <recommendedName>
        <fullName evidence="1">PID domain-containing protein</fullName>
    </recommendedName>
</protein>
<gene>
    <name evidence="2" type="ORF">ANANG_G00129270</name>
</gene>
<dbReference type="PANTHER" id="PTHR16265:SF1">
    <property type="entry name" value="PTB-CONTAINING, CUBILIN AND LRP1-INTERACTING PROTEIN"/>
    <property type="match status" value="1"/>
</dbReference>
<keyword evidence="3" id="KW-1185">Reference proteome</keyword>
<accession>A0A9D3MEX5</accession>
<dbReference type="InterPro" id="IPR011993">
    <property type="entry name" value="PH-like_dom_sf"/>
</dbReference>
<dbReference type="AlphaFoldDB" id="A0A9D3MEX5"/>
<feature type="domain" description="PID" evidence="1">
    <location>
        <begin position="87"/>
        <end position="221"/>
    </location>
</feature>
<dbReference type="Pfam" id="PF14719">
    <property type="entry name" value="PID_2"/>
    <property type="match status" value="1"/>
</dbReference>
<organism evidence="2 3">
    <name type="scientific">Anguilla anguilla</name>
    <name type="common">European freshwater eel</name>
    <name type="synonym">Muraena anguilla</name>
    <dbReference type="NCBI Taxonomy" id="7936"/>
    <lineage>
        <taxon>Eukaryota</taxon>
        <taxon>Metazoa</taxon>
        <taxon>Chordata</taxon>
        <taxon>Craniata</taxon>
        <taxon>Vertebrata</taxon>
        <taxon>Euteleostomi</taxon>
        <taxon>Actinopterygii</taxon>
        <taxon>Neopterygii</taxon>
        <taxon>Teleostei</taxon>
        <taxon>Anguilliformes</taxon>
        <taxon>Anguillidae</taxon>
        <taxon>Anguilla</taxon>
    </lineage>
</organism>
<name>A0A9D3MEX5_ANGAN</name>
<evidence type="ECO:0000313" key="3">
    <source>
        <dbReference type="Proteomes" id="UP001044222"/>
    </source>
</evidence>
<comment type="caution">
    <text evidence="2">The sequence shown here is derived from an EMBL/GenBank/DDBJ whole genome shotgun (WGS) entry which is preliminary data.</text>
</comment>
<dbReference type="GO" id="GO:0042127">
    <property type="term" value="P:regulation of cell population proliferation"/>
    <property type="evidence" value="ECO:0007669"/>
    <property type="project" value="InterPro"/>
</dbReference>
<dbReference type="GO" id="GO:0005737">
    <property type="term" value="C:cytoplasm"/>
    <property type="evidence" value="ECO:0007669"/>
    <property type="project" value="TreeGrafter"/>
</dbReference>
<proteinExistence type="predicted"/>
<dbReference type="EMBL" id="JAFIRN010000006">
    <property type="protein sequence ID" value="KAG5847726.1"/>
    <property type="molecule type" value="Genomic_DNA"/>
</dbReference>
<dbReference type="GO" id="GO:0051881">
    <property type="term" value="P:regulation of mitochondrial membrane potential"/>
    <property type="evidence" value="ECO:0007669"/>
    <property type="project" value="InterPro"/>
</dbReference>
<dbReference type="SUPFAM" id="SSF50729">
    <property type="entry name" value="PH domain-like"/>
    <property type="match status" value="1"/>
</dbReference>
<dbReference type="GO" id="GO:2000377">
    <property type="term" value="P:regulation of reactive oxygen species metabolic process"/>
    <property type="evidence" value="ECO:0007669"/>
    <property type="project" value="TreeGrafter"/>
</dbReference>
<dbReference type="InterPro" id="IPR006020">
    <property type="entry name" value="PTB/PI_dom"/>
</dbReference>
<dbReference type="GO" id="GO:0046325">
    <property type="term" value="P:negative regulation of D-glucose import"/>
    <property type="evidence" value="ECO:0007669"/>
    <property type="project" value="TreeGrafter"/>
</dbReference>
<sequence length="239" mass="25998">MIDTMAWCKGPRARHVTSFSFAQTSPTGTDCVSLQTPAELAKSPELVYTLPDDAEVQAERALPEGADAEVKLEDIADPGQEPSRCRYKVAYLGKVTISGSQFPSGCTESAVTGLWEAAGPGQPRGRRPPEIRPFQVRLRLDERGEAASAAAETQQVSRIAYCTAEHAVSPSVFAWVHRRINDDLSFQLDCHAVECGSRVEAKRLAHAMMEAFRQTLHRMHSEGRIQAPPPAGDSAPGMI</sequence>
<dbReference type="Gene3D" id="2.30.29.30">
    <property type="entry name" value="Pleckstrin-homology domain (PH domain)/Phosphotyrosine-binding domain (PTB)"/>
    <property type="match status" value="1"/>
</dbReference>
<evidence type="ECO:0000259" key="1">
    <source>
        <dbReference type="Pfam" id="PF14719"/>
    </source>
</evidence>
<dbReference type="GO" id="GO:0046627">
    <property type="term" value="P:negative regulation of insulin receptor signaling pathway"/>
    <property type="evidence" value="ECO:0007669"/>
    <property type="project" value="InterPro"/>
</dbReference>